<reference evidence="1" key="1">
    <citation type="journal article" date="2021" name="Open Biol.">
        <title>Shared evolutionary footprints suggest mitochondrial oxidative damage underlies multiple complex I losses in fungi.</title>
        <authorList>
            <person name="Schikora-Tamarit M.A."/>
            <person name="Marcet-Houben M."/>
            <person name="Nosek J."/>
            <person name="Gabaldon T."/>
        </authorList>
    </citation>
    <scope>NUCLEOTIDE SEQUENCE</scope>
    <source>
        <strain evidence="1">CBS2887</strain>
    </source>
</reference>
<sequence length="117" mass="13247">MIRVGLTESSERKDFSLSVSLKSIGTKREDIESSCITPSTKVQDPNTIFRAFFKLVDESLYNNVNTSNSYKTPTVDNGQFWLGQGPKGSSRGCCFVFEKLLESREDMRKIRVCYVCV</sequence>
<accession>A0A9P8QAA6</accession>
<evidence type="ECO:0000313" key="1">
    <source>
        <dbReference type="EMBL" id="KAH3685965.1"/>
    </source>
</evidence>
<dbReference type="EMBL" id="JAEUBG010001709">
    <property type="protein sequence ID" value="KAH3685965.1"/>
    <property type="molecule type" value="Genomic_DNA"/>
</dbReference>
<organism evidence="1 2">
    <name type="scientific">Wickerhamomyces pijperi</name>
    <name type="common">Yeast</name>
    <name type="synonym">Pichia pijperi</name>
    <dbReference type="NCBI Taxonomy" id="599730"/>
    <lineage>
        <taxon>Eukaryota</taxon>
        <taxon>Fungi</taxon>
        <taxon>Dikarya</taxon>
        <taxon>Ascomycota</taxon>
        <taxon>Saccharomycotina</taxon>
        <taxon>Saccharomycetes</taxon>
        <taxon>Phaffomycetales</taxon>
        <taxon>Wickerhamomycetaceae</taxon>
        <taxon>Wickerhamomyces</taxon>
    </lineage>
</organism>
<dbReference type="Proteomes" id="UP000774326">
    <property type="component" value="Unassembled WGS sequence"/>
</dbReference>
<comment type="caution">
    <text evidence="1">The sequence shown here is derived from an EMBL/GenBank/DDBJ whole genome shotgun (WGS) entry which is preliminary data.</text>
</comment>
<keyword evidence="2" id="KW-1185">Reference proteome</keyword>
<protein>
    <submittedName>
        <fullName evidence="1">Uncharacterized protein</fullName>
    </submittedName>
</protein>
<evidence type="ECO:0000313" key="2">
    <source>
        <dbReference type="Proteomes" id="UP000774326"/>
    </source>
</evidence>
<gene>
    <name evidence="1" type="ORF">WICPIJ_003058</name>
</gene>
<dbReference type="AlphaFoldDB" id="A0A9P8QAA6"/>
<reference evidence="1" key="2">
    <citation type="submission" date="2021-01" db="EMBL/GenBank/DDBJ databases">
        <authorList>
            <person name="Schikora-Tamarit M.A."/>
        </authorList>
    </citation>
    <scope>NUCLEOTIDE SEQUENCE</scope>
    <source>
        <strain evidence="1">CBS2887</strain>
    </source>
</reference>
<proteinExistence type="predicted"/>
<name>A0A9P8QAA6_WICPI</name>